<evidence type="ECO:0000259" key="7">
    <source>
        <dbReference type="PROSITE" id="PS51379"/>
    </source>
</evidence>
<dbReference type="PANTHER" id="PTHR43724:SF1">
    <property type="entry name" value="PYRUVATE SYNTHASE SUBUNIT PORD"/>
    <property type="match status" value="1"/>
</dbReference>
<keyword evidence="4" id="KW-0677">Repeat</keyword>
<keyword evidence="2" id="KW-0004">4Fe-4S</keyword>
<dbReference type="Gene3D" id="3.30.70.20">
    <property type="match status" value="1"/>
</dbReference>
<dbReference type="GO" id="GO:0019164">
    <property type="term" value="F:pyruvate synthase activity"/>
    <property type="evidence" value="ECO:0007669"/>
    <property type="project" value="UniProtKB-EC"/>
</dbReference>
<evidence type="ECO:0000256" key="5">
    <source>
        <dbReference type="ARBA" id="ARBA00023004"/>
    </source>
</evidence>
<keyword evidence="3" id="KW-0479">Metal-binding</keyword>
<name>A0A840SGA7_9SPIR</name>
<dbReference type="Proteomes" id="UP000578697">
    <property type="component" value="Unassembled WGS sequence"/>
</dbReference>
<evidence type="ECO:0000256" key="2">
    <source>
        <dbReference type="ARBA" id="ARBA00022485"/>
    </source>
</evidence>
<dbReference type="EMBL" id="JACHFR010000004">
    <property type="protein sequence ID" value="MBB5219934.1"/>
    <property type="molecule type" value="Genomic_DNA"/>
</dbReference>
<dbReference type="SUPFAM" id="SSF54862">
    <property type="entry name" value="4Fe-4S ferredoxins"/>
    <property type="match status" value="1"/>
</dbReference>
<dbReference type="PROSITE" id="PS51379">
    <property type="entry name" value="4FE4S_FER_2"/>
    <property type="match status" value="2"/>
</dbReference>
<dbReference type="NCBIfam" id="TIGR02179">
    <property type="entry name" value="PorD_KorD"/>
    <property type="match status" value="1"/>
</dbReference>
<keyword evidence="9" id="KW-1185">Reference proteome</keyword>
<keyword evidence="8" id="KW-0560">Oxidoreductase</keyword>
<reference evidence="8 9" key="1">
    <citation type="submission" date="2020-08" db="EMBL/GenBank/DDBJ databases">
        <title>Genomic Encyclopedia of Type Strains, Phase IV (KMG-IV): sequencing the most valuable type-strain genomes for metagenomic binning, comparative biology and taxonomic classification.</title>
        <authorList>
            <person name="Goeker M."/>
        </authorList>
    </citation>
    <scope>NUCLEOTIDE SEQUENCE [LARGE SCALE GENOMIC DNA]</scope>
    <source>
        <strain evidence="8 9">DSM 103679</strain>
    </source>
</reference>
<evidence type="ECO:0000256" key="3">
    <source>
        <dbReference type="ARBA" id="ARBA00022723"/>
    </source>
</evidence>
<evidence type="ECO:0000256" key="4">
    <source>
        <dbReference type="ARBA" id="ARBA00022737"/>
    </source>
</evidence>
<feature type="domain" description="4Fe-4S ferredoxin-type" evidence="7">
    <location>
        <begin position="66"/>
        <end position="95"/>
    </location>
</feature>
<dbReference type="AlphaFoldDB" id="A0A840SGA7"/>
<comment type="caution">
    <text evidence="8">The sequence shown here is derived from an EMBL/GenBank/DDBJ whole genome shotgun (WGS) entry which is preliminary data.</text>
</comment>
<evidence type="ECO:0000313" key="9">
    <source>
        <dbReference type="Proteomes" id="UP000578697"/>
    </source>
</evidence>
<keyword evidence="8" id="KW-0670">Pyruvate</keyword>
<organism evidence="8 9">
    <name type="scientific">Treponema rectale</name>
    <dbReference type="NCBI Taxonomy" id="744512"/>
    <lineage>
        <taxon>Bacteria</taxon>
        <taxon>Pseudomonadati</taxon>
        <taxon>Spirochaetota</taxon>
        <taxon>Spirochaetia</taxon>
        <taxon>Spirochaetales</taxon>
        <taxon>Treponemataceae</taxon>
        <taxon>Treponema</taxon>
    </lineage>
</organism>
<sequence length="96" mass="10973">MKPFLRNKNPVTYEEIPEATAYEAGYLVTKNAGWRNIRPVIDIEKCKGCLQCYLYCPDGVIYKNDGKVAVDYDFCKGCGICKKICRFSAITMEEEK</sequence>
<evidence type="ECO:0000256" key="6">
    <source>
        <dbReference type="ARBA" id="ARBA00023014"/>
    </source>
</evidence>
<dbReference type="GO" id="GO:0046872">
    <property type="term" value="F:metal ion binding"/>
    <property type="evidence" value="ECO:0007669"/>
    <property type="project" value="UniProtKB-KW"/>
</dbReference>
<dbReference type="InterPro" id="IPR011898">
    <property type="entry name" value="PorD_KorD"/>
</dbReference>
<dbReference type="RefSeq" id="WP_221266587.1">
    <property type="nucleotide sequence ID" value="NZ_JACHFR010000004.1"/>
</dbReference>
<dbReference type="PANTHER" id="PTHR43724">
    <property type="entry name" value="PYRUVATE SYNTHASE SUBUNIT PORD"/>
    <property type="match status" value="1"/>
</dbReference>
<gene>
    <name evidence="8" type="ORF">HNP77_002323</name>
</gene>
<dbReference type="GO" id="GO:0051539">
    <property type="term" value="F:4 iron, 4 sulfur cluster binding"/>
    <property type="evidence" value="ECO:0007669"/>
    <property type="project" value="UniProtKB-KW"/>
</dbReference>
<dbReference type="InterPro" id="IPR017896">
    <property type="entry name" value="4Fe4S_Fe-S-bd"/>
</dbReference>
<accession>A0A840SGA7</accession>
<proteinExistence type="predicted"/>
<comment type="cofactor">
    <cofactor evidence="1">
        <name>[4Fe-4S] cluster</name>
        <dbReference type="ChEBI" id="CHEBI:49883"/>
    </cofactor>
</comment>
<dbReference type="Pfam" id="PF13237">
    <property type="entry name" value="Fer4_10"/>
    <property type="match status" value="1"/>
</dbReference>
<dbReference type="EC" id="1.2.7.1" evidence="8"/>
<evidence type="ECO:0000256" key="1">
    <source>
        <dbReference type="ARBA" id="ARBA00001966"/>
    </source>
</evidence>
<keyword evidence="5" id="KW-0408">Iron</keyword>
<evidence type="ECO:0000313" key="8">
    <source>
        <dbReference type="EMBL" id="MBB5219934.1"/>
    </source>
</evidence>
<feature type="domain" description="4Fe-4S ferredoxin-type" evidence="7">
    <location>
        <begin position="37"/>
        <end position="65"/>
    </location>
</feature>
<keyword evidence="6" id="KW-0411">Iron-sulfur</keyword>
<protein>
    <submittedName>
        <fullName evidence="8">Pyruvate ferredoxin oxidoreductase delta subunit/pyruvate ferredoxin oxidoreductase gamma subunit</fullName>
        <ecNumber evidence="8">1.2.7.1</ecNumber>
    </submittedName>
</protein>